<proteinExistence type="predicted"/>
<keyword evidence="2" id="KW-1185">Reference proteome</keyword>
<evidence type="ECO:0000313" key="2">
    <source>
        <dbReference type="Proteomes" id="UP000830375"/>
    </source>
</evidence>
<sequence>MTVPEPPAVGELLLTACTEPANTLEPKPQCESDQRCEPATDVPVRILVAIDSVLGHTSSASVLGHSGSTSDARHRGSSQASCASSVTRLHQLSVFTLGSPEIGSVSIGRPTDVVGHTSTLAPPSINAAVGCRLLSALGLQLLATPPIIAPMDAPTICASVESLPVCLPACTPQLSACSFPALLQLLDLLQSLHPTSIFSCFLLRREVAPSGRGRSVTDSLFLLCSSLAYP</sequence>
<organism evidence="1 2">
    <name type="scientific">Labeo rohita</name>
    <name type="common">Indian major carp</name>
    <name type="synonym">Cyprinus rohita</name>
    <dbReference type="NCBI Taxonomy" id="84645"/>
    <lineage>
        <taxon>Eukaryota</taxon>
        <taxon>Metazoa</taxon>
        <taxon>Chordata</taxon>
        <taxon>Craniata</taxon>
        <taxon>Vertebrata</taxon>
        <taxon>Euteleostomi</taxon>
        <taxon>Actinopterygii</taxon>
        <taxon>Neopterygii</taxon>
        <taxon>Teleostei</taxon>
        <taxon>Ostariophysi</taxon>
        <taxon>Cypriniformes</taxon>
        <taxon>Cyprinidae</taxon>
        <taxon>Labeoninae</taxon>
        <taxon>Labeonini</taxon>
        <taxon>Labeo</taxon>
    </lineage>
</organism>
<accession>A0ABQ8LBL8</accession>
<dbReference type="Proteomes" id="UP000830375">
    <property type="component" value="Unassembled WGS sequence"/>
</dbReference>
<name>A0ABQ8LBL8_LABRO</name>
<protein>
    <submittedName>
        <fullName evidence="1">Uncharacterized protein</fullName>
    </submittedName>
</protein>
<evidence type="ECO:0000313" key="1">
    <source>
        <dbReference type="EMBL" id="KAI2647023.1"/>
    </source>
</evidence>
<reference evidence="1 2" key="1">
    <citation type="submission" date="2022-01" db="EMBL/GenBank/DDBJ databases">
        <title>A high-quality chromosome-level genome assembly of rohu carp, Labeo rohita.</title>
        <authorList>
            <person name="Arick M.A. II"/>
            <person name="Hsu C.-Y."/>
            <person name="Magbanua Z."/>
            <person name="Pechanova O."/>
            <person name="Grover C."/>
            <person name="Miller E."/>
            <person name="Thrash A."/>
            <person name="Ezzel L."/>
            <person name="Alam S."/>
            <person name="Benzie J."/>
            <person name="Hamilton M."/>
            <person name="Karsi A."/>
            <person name="Lawrence M.L."/>
            <person name="Peterson D.G."/>
        </authorList>
    </citation>
    <scope>NUCLEOTIDE SEQUENCE [LARGE SCALE GENOMIC DNA]</scope>
    <source>
        <strain evidence="2">BAU-BD-2019</strain>
        <tissue evidence="1">Blood</tissue>
    </source>
</reference>
<comment type="caution">
    <text evidence="1">The sequence shown here is derived from an EMBL/GenBank/DDBJ whole genome shotgun (WGS) entry which is preliminary data.</text>
</comment>
<dbReference type="EMBL" id="JACTAM010000653">
    <property type="protein sequence ID" value="KAI2647023.1"/>
    <property type="molecule type" value="Genomic_DNA"/>
</dbReference>
<gene>
    <name evidence="1" type="ORF">H4Q32_029425</name>
</gene>